<evidence type="ECO:0000313" key="1">
    <source>
        <dbReference type="EMBL" id="XFD38776.1"/>
    </source>
</evidence>
<sequence length="143" mass="16132">MAEEVDSILAIINKLAGQEKQIEYGYEIALVKDQLPSSTTETDFGNLKAFADDGDEYTAPSFIETLNDEMSGIPLKSDSKLKREFLSSEATTRSANIFIDQWSGFKSQIKDIDSQKRFTDNDTIQIGIWDCWDNNAIYISIEN</sequence>
<dbReference type="EMBL" id="CP168151">
    <property type="protein sequence ID" value="XFD38776.1"/>
    <property type="molecule type" value="Genomic_DNA"/>
</dbReference>
<proteinExistence type="predicted"/>
<gene>
    <name evidence="1" type="ORF">O0236_004900</name>
</gene>
<organism evidence="1 2">
    <name type="scientific">Lentilactobacillus terminaliae</name>
    <dbReference type="NCBI Taxonomy" id="3003483"/>
    <lineage>
        <taxon>Bacteria</taxon>
        <taxon>Bacillati</taxon>
        <taxon>Bacillota</taxon>
        <taxon>Bacilli</taxon>
        <taxon>Lactobacillales</taxon>
        <taxon>Lactobacillaceae</taxon>
        <taxon>Lentilactobacillus</taxon>
    </lineage>
</organism>
<keyword evidence="2" id="KW-1185">Reference proteome</keyword>
<accession>A0ACD5DC52</accession>
<name>A0ACD5DC52_9LACO</name>
<dbReference type="Proteomes" id="UP001149860">
    <property type="component" value="Chromosome"/>
</dbReference>
<evidence type="ECO:0000313" key="2">
    <source>
        <dbReference type="Proteomes" id="UP001149860"/>
    </source>
</evidence>
<reference evidence="1" key="1">
    <citation type="submission" date="2024-08" db="EMBL/GenBank/DDBJ databases">
        <title>Lentilactobacillus sp. nov., isolated from tree bark.</title>
        <authorList>
            <person name="Phuengjayaem S."/>
            <person name="Tanasupawat S."/>
        </authorList>
    </citation>
    <scope>NUCLEOTIDE SEQUENCE</scope>
    <source>
        <strain evidence="1">SPB1-3</strain>
    </source>
</reference>
<protein>
    <submittedName>
        <fullName evidence="1">Uncharacterized protein</fullName>
    </submittedName>
</protein>